<feature type="transmembrane region" description="Helical" evidence="5">
    <location>
        <begin position="231"/>
        <end position="250"/>
    </location>
</feature>
<evidence type="ECO:0000313" key="8">
    <source>
        <dbReference type="Proteomes" id="UP000291838"/>
    </source>
</evidence>
<dbReference type="Pfam" id="PF01699">
    <property type="entry name" value="Na_Ca_ex"/>
    <property type="match status" value="2"/>
</dbReference>
<feature type="transmembrane region" description="Helical" evidence="5">
    <location>
        <begin position="360"/>
        <end position="378"/>
    </location>
</feature>
<feature type="domain" description="Sodium/calcium exchanger membrane region" evidence="6">
    <location>
        <begin position="235"/>
        <end position="377"/>
    </location>
</feature>
<evidence type="ECO:0000256" key="1">
    <source>
        <dbReference type="ARBA" id="ARBA00004141"/>
    </source>
</evidence>
<keyword evidence="3 5" id="KW-1133">Transmembrane helix</keyword>
<dbReference type="GO" id="GO:0015386">
    <property type="term" value="F:potassium:proton antiporter activity"/>
    <property type="evidence" value="ECO:0007669"/>
    <property type="project" value="TreeGrafter"/>
</dbReference>
<reference evidence="7 8" key="1">
    <citation type="submission" date="2019-01" db="EMBL/GenBank/DDBJ databases">
        <title>Novel species of Nocardioides.</title>
        <authorList>
            <person name="Liu Q."/>
            <person name="Xin Y.-H."/>
        </authorList>
    </citation>
    <scope>NUCLEOTIDE SEQUENCE [LARGE SCALE GENOMIC DNA]</scope>
    <source>
        <strain evidence="7 8">HLT3-15</strain>
    </source>
</reference>
<feature type="transmembrane region" description="Helical" evidence="5">
    <location>
        <begin position="97"/>
        <end position="118"/>
    </location>
</feature>
<dbReference type="OrthoDB" id="3531445at2"/>
<dbReference type="InterPro" id="IPR052946">
    <property type="entry name" value="Alkaline_pH_Ca-Antiporter"/>
</dbReference>
<dbReference type="InterPro" id="IPR004837">
    <property type="entry name" value="NaCa_Exmemb"/>
</dbReference>
<evidence type="ECO:0000256" key="3">
    <source>
        <dbReference type="ARBA" id="ARBA00022989"/>
    </source>
</evidence>
<feature type="transmembrane region" description="Helical" evidence="5">
    <location>
        <begin position="336"/>
        <end position="353"/>
    </location>
</feature>
<evidence type="ECO:0000256" key="4">
    <source>
        <dbReference type="ARBA" id="ARBA00023136"/>
    </source>
</evidence>
<sequence>MNRPSWTTVAPLLALVALVPAWFLHPESAVVLGALALLLVGAVLAAVHHAEVVAHRVGEPYGSLLLAVAVTIIEVGLIVTLMITADKDASGLARDTVFAAVMITVNGIVGISLLVGALKHHLAVFNPEGTGAALATVISLAVLCLVIPSVTTSEPGPEFTGAQLAFAAIASLALYGMFVFTQTIRHRDFFLPVTHGQHSPVVTSVGGGDSFEHEPVDLDEDGHADPPTNRAAYASLGLLVVSLVAVVGLAKIESPAIESGVAALGFPPAVVGVIIALLVLAPETIAAVRAAARNRVQVSLNLAMGSAMASIGLTIPAIAIASIWLDGPLKLGLNQLQTVLLLLTSAVAILTVVPGRAKPLQGGVHLVLLAAFLFLTIAP</sequence>
<feature type="transmembrane region" description="Helical" evidence="5">
    <location>
        <begin position="302"/>
        <end position="324"/>
    </location>
</feature>
<evidence type="ECO:0000313" key="7">
    <source>
        <dbReference type="EMBL" id="RYB92525.1"/>
    </source>
</evidence>
<dbReference type="GO" id="GO:0015385">
    <property type="term" value="F:sodium:proton antiporter activity"/>
    <property type="evidence" value="ECO:0007669"/>
    <property type="project" value="TreeGrafter"/>
</dbReference>
<comment type="caution">
    <text evidence="7">The sequence shown here is derived from an EMBL/GenBank/DDBJ whole genome shotgun (WGS) entry which is preliminary data.</text>
</comment>
<keyword evidence="2 5" id="KW-0812">Transmembrane</keyword>
<dbReference type="PANTHER" id="PTHR37958:SF1">
    <property type="entry name" value="SODIUM-POTASSIUM_PROTON ANTIPORTER CHAA"/>
    <property type="match status" value="1"/>
</dbReference>
<feature type="transmembrane region" description="Helical" evidence="5">
    <location>
        <begin position="64"/>
        <end position="85"/>
    </location>
</feature>
<feature type="transmembrane region" description="Helical" evidence="5">
    <location>
        <begin position="130"/>
        <end position="150"/>
    </location>
</feature>
<organism evidence="7 8">
    <name type="scientific">Nocardioides glacieisoli</name>
    <dbReference type="NCBI Taxonomy" id="1168730"/>
    <lineage>
        <taxon>Bacteria</taxon>
        <taxon>Bacillati</taxon>
        <taxon>Actinomycetota</taxon>
        <taxon>Actinomycetes</taxon>
        <taxon>Propionibacteriales</taxon>
        <taxon>Nocardioidaceae</taxon>
        <taxon>Nocardioides</taxon>
    </lineage>
</organism>
<gene>
    <name evidence="7" type="ORF">EUA06_06145</name>
</gene>
<feature type="domain" description="Sodium/calcium exchanger membrane region" evidence="6">
    <location>
        <begin position="29"/>
        <end position="183"/>
    </location>
</feature>
<name>A0A4Q2RX38_9ACTN</name>
<dbReference type="Proteomes" id="UP000291838">
    <property type="component" value="Unassembled WGS sequence"/>
</dbReference>
<keyword evidence="8" id="KW-1185">Reference proteome</keyword>
<evidence type="ECO:0000256" key="5">
    <source>
        <dbReference type="SAM" id="Phobius"/>
    </source>
</evidence>
<accession>A0A4Q2RX38</accession>
<evidence type="ECO:0000256" key="2">
    <source>
        <dbReference type="ARBA" id="ARBA00022692"/>
    </source>
</evidence>
<feature type="transmembrane region" description="Helical" evidence="5">
    <location>
        <begin position="262"/>
        <end position="281"/>
    </location>
</feature>
<feature type="transmembrane region" description="Helical" evidence="5">
    <location>
        <begin position="162"/>
        <end position="180"/>
    </location>
</feature>
<evidence type="ECO:0000259" key="6">
    <source>
        <dbReference type="Pfam" id="PF01699"/>
    </source>
</evidence>
<dbReference type="PANTHER" id="PTHR37958">
    <property type="entry name" value="SODIUM-POTASSIUM/PROTON ANTIPORTER CHAA"/>
    <property type="match status" value="1"/>
</dbReference>
<comment type="subcellular location">
    <subcellularLocation>
        <location evidence="1">Membrane</location>
        <topology evidence="1">Multi-pass membrane protein</topology>
    </subcellularLocation>
</comment>
<feature type="transmembrane region" description="Helical" evidence="5">
    <location>
        <begin position="31"/>
        <end position="52"/>
    </location>
</feature>
<dbReference type="EMBL" id="SDWS01000002">
    <property type="protein sequence ID" value="RYB92525.1"/>
    <property type="molecule type" value="Genomic_DNA"/>
</dbReference>
<protein>
    <submittedName>
        <fullName evidence="7">Ionic transporter y4hA</fullName>
    </submittedName>
</protein>
<dbReference type="RefSeq" id="WP_129474130.1">
    <property type="nucleotide sequence ID" value="NZ_SDWS01000002.1"/>
</dbReference>
<dbReference type="GO" id="GO:0005886">
    <property type="term" value="C:plasma membrane"/>
    <property type="evidence" value="ECO:0007669"/>
    <property type="project" value="TreeGrafter"/>
</dbReference>
<proteinExistence type="predicted"/>
<dbReference type="AlphaFoldDB" id="A0A4Q2RX38"/>
<keyword evidence="4 5" id="KW-0472">Membrane</keyword>